<evidence type="ECO:0000313" key="2">
    <source>
        <dbReference type="EMBL" id="TWI86993.1"/>
    </source>
</evidence>
<dbReference type="AlphaFoldDB" id="A0A562T123"/>
<protein>
    <submittedName>
        <fullName evidence="2">Copper chaperone CopZ</fullName>
    </submittedName>
</protein>
<proteinExistence type="predicted"/>
<comment type="caution">
    <text evidence="2">The sequence shown here is derived from an EMBL/GenBank/DDBJ whole genome shotgun (WGS) entry which is preliminary data.</text>
</comment>
<dbReference type="RefSeq" id="WP_145717228.1">
    <property type="nucleotide sequence ID" value="NZ_BAAAFY010000004.1"/>
</dbReference>
<feature type="domain" description="HMA" evidence="1">
    <location>
        <begin position="1"/>
        <end position="68"/>
    </location>
</feature>
<evidence type="ECO:0000259" key="1">
    <source>
        <dbReference type="PROSITE" id="PS50846"/>
    </source>
</evidence>
<dbReference type="Gene3D" id="3.30.70.100">
    <property type="match status" value="1"/>
</dbReference>
<dbReference type="InterPro" id="IPR006121">
    <property type="entry name" value="HMA_dom"/>
</dbReference>
<organism evidence="2 3">
    <name type="scientific">Chitinophaga japonensis</name>
    <name type="common">Flexibacter japonensis</name>
    <dbReference type="NCBI Taxonomy" id="104662"/>
    <lineage>
        <taxon>Bacteria</taxon>
        <taxon>Pseudomonadati</taxon>
        <taxon>Bacteroidota</taxon>
        <taxon>Chitinophagia</taxon>
        <taxon>Chitinophagales</taxon>
        <taxon>Chitinophagaceae</taxon>
        <taxon>Chitinophaga</taxon>
    </lineage>
</organism>
<evidence type="ECO:0000313" key="3">
    <source>
        <dbReference type="Proteomes" id="UP000316778"/>
    </source>
</evidence>
<dbReference type="PROSITE" id="PS50846">
    <property type="entry name" value="HMA_2"/>
    <property type="match status" value="1"/>
</dbReference>
<keyword evidence="3" id="KW-1185">Reference proteome</keyword>
<dbReference type="EMBL" id="VLLG01000004">
    <property type="protein sequence ID" value="TWI86993.1"/>
    <property type="molecule type" value="Genomic_DNA"/>
</dbReference>
<dbReference type="SUPFAM" id="SSF55008">
    <property type="entry name" value="HMA, heavy metal-associated domain"/>
    <property type="match status" value="1"/>
</dbReference>
<dbReference type="GO" id="GO:0046872">
    <property type="term" value="F:metal ion binding"/>
    <property type="evidence" value="ECO:0007669"/>
    <property type="project" value="InterPro"/>
</dbReference>
<dbReference type="OrthoDB" id="677920at2"/>
<gene>
    <name evidence="2" type="ORF">LX66_4260</name>
</gene>
<reference evidence="2 3" key="1">
    <citation type="journal article" date="2013" name="Stand. Genomic Sci.">
        <title>Genomic Encyclopedia of Type Strains, Phase I: The one thousand microbial genomes (KMG-I) project.</title>
        <authorList>
            <person name="Kyrpides N.C."/>
            <person name="Woyke T."/>
            <person name="Eisen J.A."/>
            <person name="Garrity G."/>
            <person name="Lilburn T.G."/>
            <person name="Beck B.J."/>
            <person name="Whitman W.B."/>
            <person name="Hugenholtz P."/>
            <person name="Klenk H.P."/>
        </authorList>
    </citation>
    <scope>NUCLEOTIDE SEQUENCE [LARGE SCALE GENOMIC DNA]</scope>
    <source>
        <strain evidence="2 3">DSM 13484</strain>
    </source>
</reference>
<name>A0A562T123_CHIJA</name>
<dbReference type="CDD" id="cd00371">
    <property type="entry name" value="HMA"/>
    <property type="match status" value="1"/>
</dbReference>
<accession>A0A562T123</accession>
<dbReference type="InterPro" id="IPR036163">
    <property type="entry name" value="HMA_dom_sf"/>
</dbReference>
<dbReference type="Proteomes" id="UP000316778">
    <property type="component" value="Unassembled WGS sequence"/>
</dbReference>
<sequence>METLKFKTNIKCSGCIATVTPFLNEVSGQDSWKVDLESPDKVLVVDSSRAISGADVIEALQKAGYRAEELEKS</sequence>